<gene>
    <name evidence="5" type="ORF">FF38_00790</name>
</gene>
<dbReference type="InterPro" id="IPR038606">
    <property type="entry name" value="To_sf"/>
</dbReference>
<comment type="similarity">
    <text evidence="3">Belongs to the TO family.</text>
</comment>
<evidence type="ECO:0000313" key="5">
    <source>
        <dbReference type="EMBL" id="KNC23528.1"/>
    </source>
</evidence>
<dbReference type="PANTHER" id="PTHR11008:SF32">
    <property type="entry name" value="CIRCADIAN CLOCK-CONTROLLED PROTEIN DAYWAKE-RELATED"/>
    <property type="match status" value="1"/>
</dbReference>
<dbReference type="OrthoDB" id="8190514at2759"/>
<evidence type="ECO:0000313" key="6">
    <source>
        <dbReference type="Proteomes" id="UP000037069"/>
    </source>
</evidence>
<dbReference type="GO" id="GO:0005615">
    <property type="term" value="C:extracellular space"/>
    <property type="evidence" value="ECO:0007669"/>
    <property type="project" value="TreeGrafter"/>
</dbReference>
<keyword evidence="2" id="KW-0090">Biological rhythms</keyword>
<dbReference type="STRING" id="7375.A0A0L0BU65"/>
<dbReference type="FunFam" id="3.15.10.30:FF:000001">
    <property type="entry name" value="Takeout-like protein 1"/>
    <property type="match status" value="4"/>
</dbReference>
<name>A0A0L0BU65_LUCCU</name>
<reference evidence="5 6" key="1">
    <citation type="journal article" date="2015" name="Nat. Commun.">
        <title>Lucilia cuprina genome unlocks parasitic fly biology to underpin future interventions.</title>
        <authorList>
            <person name="Anstead C.A."/>
            <person name="Korhonen P.K."/>
            <person name="Young N.D."/>
            <person name="Hall R.S."/>
            <person name="Jex A.R."/>
            <person name="Murali S.C."/>
            <person name="Hughes D.S."/>
            <person name="Lee S.F."/>
            <person name="Perry T."/>
            <person name="Stroehlein A.J."/>
            <person name="Ansell B.R."/>
            <person name="Breugelmans B."/>
            <person name="Hofmann A."/>
            <person name="Qu J."/>
            <person name="Dugan S."/>
            <person name="Lee S.L."/>
            <person name="Chao H."/>
            <person name="Dinh H."/>
            <person name="Han Y."/>
            <person name="Doddapaneni H.V."/>
            <person name="Worley K.C."/>
            <person name="Muzny D.M."/>
            <person name="Ioannidis P."/>
            <person name="Waterhouse R.M."/>
            <person name="Zdobnov E.M."/>
            <person name="James P.J."/>
            <person name="Bagnall N.H."/>
            <person name="Kotze A.C."/>
            <person name="Gibbs R.A."/>
            <person name="Richards S."/>
            <person name="Batterham P."/>
            <person name="Gasser R.B."/>
        </authorList>
    </citation>
    <scope>NUCLEOTIDE SEQUENCE [LARGE SCALE GENOMIC DNA]</scope>
    <source>
        <strain evidence="5 6">LS</strain>
        <tissue evidence="5">Full body</tissue>
    </source>
</reference>
<dbReference type="Pfam" id="PF06585">
    <property type="entry name" value="JHBP"/>
    <property type="match status" value="4"/>
</dbReference>
<feature type="chain" id="PRO_5005535249" evidence="4">
    <location>
        <begin position="18"/>
        <end position="867"/>
    </location>
</feature>
<proteinExistence type="inferred from homology"/>
<protein>
    <submittedName>
        <fullName evidence="5">Protein takeout</fullName>
    </submittedName>
</protein>
<dbReference type="SMART" id="SM00700">
    <property type="entry name" value="JHBP"/>
    <property type="match status" value="4"/>
</dbReference>
<evidence type="ECO:0000256" key="4">
    <source>
        <dbReference type="SAM" id="SignalP"/>
    </source>
</evidence>
<keyword evidence="1 4" id="KW-0732">Signal</keyword>
<dbReference type="GO" id="GO:0007623">
    <property type="term" value="P:circadian rhythm"/>
    <property type="evidence" value="ECO:0007669"/>
    <property type="project" value="UniProtKB-ARBA"/>
</dbReference>
<dbReference type="EMBL" id="JRES01001345">
    <property type="protein sequence ID" value="KNC23528.1"/>
    <property type="molecule type" value="Genomic_DNA"/>
</dbReference>
<evidence type="ECO:0000256" key="3">
    <source>
        <dbReference type="ARBA" id="ARBA00060902"/>
    </source>
</evidence>
<dbReference type="PANTHER" id="PTHR11008">
    <property type="entry name" value="PROTEIN TAKEOUT-LIKE PROTEIN"/>
    <property type="match status" value="1"/>
</dbReference>
<comment type="caution">
    <text evidence="5">The sequence shown here is derived from an EMBL/GenBank/DDBJ whole genome shotgun (WGS) entry which is preliminary data.</text>
</comment>
<accession>A0A0L0BU65</accession>
<dbReference type="Gene3D" id="3.15.10.30">
    <property type="entry name" value="Haemolymph juvenile hormone binding protein"/>
    <property type="match status" value="4"/>
</dbReference>
<feature type="signal peptide" evidence="4">
    <location>
        <begin position="1"/>
        <end position="17"/>
    </location>
</feature>
<keyword evidence="6" id="KW-1185">Reference proteome</keyword>
<dbReference type="AlphaFoldDB" id="A0A0L0BU65"/>
<evidence type="ECO:0000256" key="2">
    <source>
        <dbReference type="ARBA" id="ARBA00023108"/>
    </source>
</evidence>
<organism evidence="5 6">
    <name type="scientific">Lucilia cuprina</name>
    <name type="common">Green bottle fly</name>
    <name type="synonym">Australian sheep blowfly</name>
    <dbReference type="NCBI Taxonomy" id="7375"/>
    <lineage>
        <taxon>Eukaryota</taxon>
        <taxon>Metazoa</taxon>
        <taxon>Ecdysozoa</taxon>
        <taxon>Arthropoda</taxon>
        <taxon>Hexapoda</taxon>
        <taxon>Insecta</taxon>
        <taxon>Pterygota</taxon>
        <taxon>Neoptera</taxon>
        <taxon>Endopterygota</taxon>
        <taxon>Diptera</taxon>
        <taxon>Brachycera</taxon>
        <taxon>Muscomorpha</taxon>
        <taxon>Oestroidea</taxon>
        <taxon>Calliphoridae</taxon>
        <taxon>Luciliinae</taxon>
        <taxon>Lucilia</taxon>
    </lineage>
</organism>
<dbReference type="OMA" id="VEVNPSH"/>
<evidence type="ECO:0000256" key="1">
    <source>
        <dbReference type="ARBA" id="ARBA00022729"/>
    </source>
</evidence>
<sequence>MFLKIVITILVISVCSSIKADFPNDPKPCKYGDTECIKEVIDSLFKNKLDGDDSINLKKLNPLGVKIVNIQQGKESPVNMNLNLKNNLVYGLETQKTIKVKGFGKDLTGKHSVKLHYNYISVVGDYDIDGKILILPITGSGKSNITMVDVNIYMNFVGTPLVKDGATYLHIEDINPDVDPNGMIYKVENLFNGDKALGDNMNLFLNENWKEIYAEVRVSISNAFGDIFKDVVNNVFTDDPKPCKYEDSECIKDVINSLFQNKLDGDDSINLHSLNPLNATTVKIHQGEESPVSLDLVLKNNLLYGFEKLKAIQIRGFGKDLTGKHSIKLHSDYMSVVGDYEIDGKILILPIKGTGKSNITMVDVEIFMNFVGTPMEKDGAIYMHIEEMNSDAEPKGMFYKVENLFNGDKALGDNMNLFLNENWQEIYAEVRVSICKAFGDIFKDVINDVFTRNLRPCHFKDTRCIKERINFYLNYKYAGDGFINLPKLDPLSVPLLSIQPGPNSPVNIDLIMKNNLLNGLKDAKAIDVSGFEWDLSKKHEIKLQIPVIHMTGDYNVKGQVKVLPVQGIGKHEITLNNVTLAIQFTGSRYVKNGRTYMKIENLTGSLTPKKVIFDFDNLFNGDKVLANNINVFINENCIAAVLGDFPAAITRCQSGDNGCLTRVTQEVLNTYPGGLRELNLLPFDPLRVNSLALDRNPSSPVNLELKFKDLDLLGMKAAQVKAVKGFNFKERSVIDALVPEFVLKGKYSADGRVLILPIVGNGDALIICKNLQLKYSFDLKPVEKNGQTFAELEHVKLEFKPQLVQFKLDNLFHGDKALGDNMNKFLNENWQDIYNELEPGFAKALSLVSKQVINNVLSKFPYNELFP</sequence>
<dbReference type="Proteomes" id="UP000037069">
    <property type="component" value="Unassembled WGS sequence"/>
</dbReference>
<dbReference type="InterPro" id="IPR010562">
    <property type="entry name" value="Haemolymph_juvenile_hormone-bd"/>
</dbReference>